<organism evidence="1 2">
    <name type="scientific">Zarea fungicola</name>
    <dbReference type="NCBI Taxonomy" id="93591"/>
    <lineage>
        <taxon>Eukaryota</taxon>
        <taxon>Fungi</taxon>
        <taxon>Dikarya</taxon>
        <taxon>Ascomycota</taxon>
        <taxon>Pezizomycotina</taxon>
        <taxon>Sordariomycetes</taxon>
        <taxon>Hypocreomycetidae</taxon>
        <taxon>Hypocreales</taxon>
        <taxon>Cordycipitaceae</taxon>
        <taxon>Zarea</taxon>
    </lineage>
</organism>
<evidence type="ECO:0000313" key="2">
    <source>
        <dbReference type="Proteomes" id="UP001143910"/>
    </source>
</evidence>
<keyword evidence="2" id="KW-1185">Reference proteome</keyword>
<protein>
    <submittedName>
        <fullName evidence="1">Uncharacterized protein</fullName>
    </submittedName>
</protein>
<accession>A0ACC1MXA6</accession>
<sequence length="587" mass="61381">MAPKMLDRQFGANGHENEASALLGQAAHAEASENCRRPPASDNDDVPNVPVTSLRGIAIAVSLGFLIFLQATNMSGMTMIQGQIADDINSHAAASWFTAAYLIPLSSFASLAGRLATIFSPRSLVIPVGILFAVGSLITARATSFAVLVIGRAIAGTGGAFVLGQCVIFVLELTTKRRRGLYIALVNSGFTMGVSFGAVVYGALLPAIGWRPIFMWQVPVSIIGGVASFFSLPMMKPGGGALHKPGTTRLKLARIDYLGAILLSLTIVLFLYSLAADIHLIALCVSIVCLLAFVATEYRIAADPIIPLQVLSSPGVLLSCLAQLGLMTARWSMLFYAPIFMLAVRGAAPASAGSILIPANGGFAVGGFIVGALHIRRTGSFWLPTLIVVAIFSLSLFMLSLVASPDSSMAAFVAIVFLNGLMTGAALNYSLAHLLHLSHKDTEYVSSSLLGTFRGFGGSFGTSIGGGIFFRYLKESLTEGFLGLEGHGSDENMSPEHARLVTRLLGAPGLVFSGGLSSDEQRIAVDGYSGAIRGVWHAAALLAVAVIAVQAATGWTAPGDYDSGECDTEEEAQAHAVLLENEGIGEA</sequence>
<dbReference type="EMBL" id="JANJQO010001303">
    <property type="protein sequence ID" value="KAJ2971637.1"/>
    <property type="molecule type" value="Genomic_DNA"/>
</dbReference>
<name>A0ACC1MXA6_9HYPO</name>
<gene>
    <name evidence="1" type="ORF">NQ176_g7593</name>
</gene>
<proteinExistence type="predicted"/>
<evidence type="ECO:0000313" key="1">
    <source>
        <dbReference type="EMBL" id="KAJ2971637.1"/>
    </source>
</evidence>
<dbReference type="Proteomes" id="UP001143910">
    <property type="component" value="Unassembled WGS sequence"/>
</dbReference>
<reference evidence="1" key="1">
    <citation type="submission" date="2022-08" db="EMBL/GenBank/DDBJ databases">
        <title>Genome Sequence of Lecanicillium fungicola.</title>
        <authorList>
            <person name="Buettner E."/>
        </authorList>
    </citation>
    <scope>NUCLEOTIDE SEQUENCE</scope>
    <source>
        <strain evidence="1">Babe33</strain>
    </source>
</reference>
<comment type="caution">
    <text evidence="1">The sequence shown here is derived from an EMBL/GenBank/DDBJ whole genome shotgun (WGS) entry which is preliminary data.</text>
</comment>